<accession>A0A7X5QSX1</accession>
<dbReference type="EMBL" id="JAAQTL010000001">
    <property type="protein sequence ID" value="NID14715.1"/>
    <property type="molecule type" value="Genomic_DNA"/>
</dbReference>
<dbReference type="Gene3D" id="2.60.40.1120">
    <property type="entry name" value="Carboxypeptidase-like, regulatory domain"/>
    <property type="match status" value="1"/>
</dbReference>
<keyword evidence="3" id="KW-0121">Carboxypeptidase</keyword>
<dbReference type="Pfam" id="PF13620">
    <property type="entry name" value="CarboxypepD_reg"/>
    <property type="match status" value="1"/>
</dbReference>
<feature type="compositionally biased region" description="Polar residues" evidence="1">
    <location>
        <begin position="46"/>
        <end position="61"/>
    </location>
</feature>
<keyword evidence="3" id="KW-0645">Protease</keyword>
<feature type="chain" id="PRO_5030960736" evidence="2">
    <location>
        <begin position="27"/>
        <end position="116"/>
    </location>
</feature>
<dbReference type="GO" id="GO:0004180">
    <property type="term" value="F:carboxypeptidase activity"/>
    <property type="evidence" value="ECO:0007669"/>
    <property type="project" value="UniProtKB-KW"/>
</dbReference>
<evidence type="ECO:0000256" key="1">
    <source>
        <dbReference type="SAM" id="MobiDB-lite"/>
    </source>
</evidence>
<keyword evidence="4" id="KW-1185">Reference proteome</keyword>
<dbReference type="InterPro" id="IPR013784">
    <property type="entry name" value="Carb-bd-like_fold"/>
</dbReference>
<proteinExistence type="predicted"/>
<evidence type="ECO:0000256" key="2">
    <source>
        <dbReference type="SAM" id="SignalP"/>
    </source>
</evidence>
<protein>
    <submittedName>
        <fullName evidence="3">Carboxypeptidase regulatory-like domain-containing protein</fullName>
    </submittedName>
</protein>
<evidence type="ECO:0000313" key="3">
    <source>
        <dbReference type="EMBL" id="NID14715.1"/>
    </source>
</evidence>
<dbReference type="AlphaFoldDB" id="A0A7X5QSX1"/>
<dbReference type="SUPFAM" id="SSF49452">
    <property type="entry name" value="Starch-binding domain-like"/>
    <property type="match status" value="1"/>
</dbReference>
<keyword evidence="2" id="KW-0732">Signal</keyword>
<organism evidence="3 4">
    <name type="scientific">Luteibacter yeojuensis</name>
    <dbReference type="NCBI Taxonomy" id="345309"/>
    <lineage>
        <taxon>Bacteria</taxon>
        <taxon>Pseudomonadati</taxon>
        <taxon>Pseudomonadota</taxon>
        <taxon>Gammaproteobacteria</taxon>
        <taxon>Lysobacterales</taxon>
        <taxon>Rhodanobacteraceae</taxon>
        <taxon>Luteibacter</taxon>
    </lineage>
</organism>
<reference evidence="3 4" key="1">
    <citation type="journal article" date="2006" name="Int. J. Syst. Evol. Microbiol.">
        <title>Dyella yeojuensis sp. nov., isolated from greenhouse soil in Korea.</title>
        <authorList>
            <person name="Kim B.Y."/>
            <person name="Weon H.Y."/>
            <person name="Lee K.H."/>
            <person name="Seok S.J."/>
            <person name="Kwon S.W."/>
            <person name="Go S.J."/>
            <person name="Stackebrandt E."/>
        </authorList>
    </citation>
    <scope>NUCLEOTIDE SEQUENCE [LARGE SCALE GENOMIC DNA]</scope>
    <source>
        <strain evidence="3 4">DSM 17673</strain>
    </source>
</reference>
<name>A0A7X5QSX1_9GAMM</name>
<feature type="region of interest" description="Disordered" evidence="1">
    <location>
        <begin position="38"/>
        <end position="63"/>
    </location>
</feature>
<sequence length="116" mass="11948">MGYSKTFRHVAALAAIGIGAIAFAPAQGQGTTGSIFGHGPAGGTVTARSETGASRHGTINDSGRYRLSNVPMGTYTVTLEKDEKTLDTRKNIGITVGRGAQVDFACENDECEAKGG</sequence>
<feature type="signal peptide" evidence="2">
    <location>
        <begin position="1"/>
        <end position="26"/>
    </location>
</feature>
<dbReference type="Proteomes" id="UP000518878">
    <property type="component" value="Unassembled WGS sequence"/>
</dbReference>
<dbReference type="GO" id="GO:0030246">
    <property type="term" value="F:carbohydrate binding"/>
    <property type="evidence" value="ECO:0007669"/>
    <property type="project" value="InterPro"/>
</dbReference>
<comment type="caution">
    <text evidence="3">The sequence shown here is derived from an EMBL/GenBank/DDBJ whole genome shotgun (WGS) entry which is preliminary data.</text>
</comment>
<gene>
    <name evidence="3" type="ORF">HBF32_04455</name>
</gene>
<keyword evidence="3" id="KW-0378">Hydrolase</keyword>
<evidence type="ECO:0000313" key="4">
    <source>
        <dbReference type="Proteomes" id="UP000518878"/>
    </source>
</evidence>